<accession>A0A879R2B1</accession>
<evidence type="ECO:0000313" key="2">
    <source>
        <dbReference type="Proteomes" id="UP000664915"/>
    </source>
</evidence>
<dbReference type="GeneID" id="77946326"/>
<keyword evidence="2" id="KW-1185">Reference proteome</keyword>
<organism evidence="1 2">
    <name type="scientific">Synechococcus phage S-SRM01</name>
    <dbReference type="NCBI Taxonomy" id="2781608"/>
    <lineage>
        <taxon>Viruses</taxon>
        <taxon>Duplodnaviria</taxon>
        <taxon>Heunggongvirae</taxon>
        <taxon>Uroviricota</taxon>
        <taxon>Caudoviricetes</taxon>
        <taxon>Pantevenvirales</taxon>
        <taxon>Kyanoviridae</taxon>
        <taxon>Serangoonvirus</taxon>
        <taxon>Serangoonvirus essarone</taxon>
    </lineage>
</organism>
<dbReference type="Proteomes" id="UP000664915">
    <property type="component" value="Segment"/>
</dbReference>
<name>A0A879R2B1_9CAUD</name>
<reference evidence="1" key="1">
    <citation type="submission" date="2020-09" db="EMBL/GenBank/DDBJ databases">
        <authorList>
            <person name="Zhang D."/>
            <person name="Hatherill J.R."/>
            <person name="Ramirez J.F."/>
            <person name="Edinger B."/>
            <person name="Balarin R."/>
            <person name="Sullivan A."/>
            <person name="Humpal K.M."/>
            <person name="Guseva A."/>
            <person name="Butela K.A."/>
            <person name="Garlena R.A."/>
            <person name="Russell D.A."/>
            <person name="Pope W.H."/>
            <person name="Jacobs-Sera D."/>
            <person name="Hatfull G.F."/>
        </authorList>
    </citation>
    <scope>NUCLEOTIDE SEQUENCE</scope>
</reference>
<sequence length="67" mass="7476">MQLSDASISKIADALKPSVIDYVSMDEGFIETLQTTIIDGIRDTMGDMDEDLLLEIALLVFQRIDLK</sequence>
<dbReference type="EMBL" id="MW015081">
    <property type="protein sequence ID" value="QPX48121.1"/>
    <property type="molecule type" value="Genomic_DNA"/>
</dbReference>
<proteinExistence type="predicted"/>
<protein>
    <submittedName>
        <fullName evidence="1">Uncharacterized protein</fullName>
    </submittedName>
</protein>
<dbReference type="RefSeq" id="YP_010670131.1">
    <property type="nucleotide sequence ID" value="NC_070963.1"/>
</dbReference>
<dbReference type="KEGG" id="vg:77946326"/>
<evidence type="ECO:0000313" key="1">
    <source>
        <dbReference type="EMBL" id="QPX48121.1"/>
    </source>
</evidence>